<feature type="region of interest" description="Disordered" evidence="1">
    <location>
        <begin position="57"/>
        <end position="81"/>
    </location>
</feature>
<proteinExistence type="predicted"/>
<dbReference type="InParanoid" id="A0A165G078"/>
<evidence type="ECO:0000313" key="2">
    <source>
        <dbReference type="EMBL" id="KZV89793.1"/>
    </source>
</evidence>
<feature type="compositionally biased region" description="Low complexity" evidence="1">
    <location>
        <begin position="63"/>
        <end position="78"/>
    </location>
</feature>
<gene>
    <name evidence="2" type="ORF">EXIGLDRAFT_137247</name>
</gene>
<accession>A0A165G078</accession>
<organism evidence="2 3">
    <name type="scientific">Exidia glandulosa HHB12029</name>
    <dbReference type="NCBI Taxonomy" id="1314781"/>
    <lineage>
        <taxon>Eukaryota</taxon>
        <taxon>Fungi</taxon>
        <taxon>Dikarya</taxon>
        <taxon>Basidiomycota</taxon>
        <taxon>Agaricomycotina</taxon>
        <taxon>Agaricomycetes</taxon>
        <taxon>Auriculariales</taxon>
        <taxon>Exidiaceae</taxon>
        <taxon>Exidia</taxon>
    </lineage>
</organism>
<reference evidence="2 3" key="1">
    <citation type="journal article" date="2016" name="Mol. Biol. Evol.">
        <title>Comparative Genomics of Early-Diverging Mushroom-Forming Fungi Provides Insights into the Origins of Lignocellulose Decay Capabilities.</title>
        <authorList>
            <person name="Nagy L.G."/>
            <person name="Riley R."/>
            <person name="Tritt A."/>
            <person name="Adam C."/>
            <person name="Daum C."/>
            <person name="Floudas D."/>
            <person name="Sun H."/>
            <person name="Yadav J.S."/>
            <person name="Pangilinan J."/>
            <person name="Larsson K.H."/>
            <person name="Matsuura K."/>
            <person name="Barry K."/>
            <person name="Labutti K."/>
            <person name="Kuo R."/>
            <person name="Ohm R.A."/>
            <person name="Bhattacharya S.S."/>
            <person name="Shirouzu T."/>
            <person name="Yoshinaga Y."/>
            <person name="Martin F.M."/>
            <person name="Grigoriev I.V."/>
            <person name="Hibbett D.S."/>
        </authorList>
    </citation>
    <scope>NUCLEOTIDE SEQUENCE [LARGE SCALE GENOMIC DNA]</scope>
    <source>
        <strain evidence="2 3">HHB12029</strain>
    </source>
</reference>
<keyword evidence="3" id="KW-1185">Reference proteome</keyword>
<dbReference type="EMBL" id="KV426063">
    <property type="protein sequence ID" value="KZV89793.1"/>
    <property type="molecule type" value="Genomic_DNA"/>
</dbReference>
<protein>
    <submittedName>
        <fullName evidence="2">Uncharacterized protein</fullName>
    </submittedName>
</protein>
<evidence type="ECO:0000313" key="3">
    <source>
        <dbReference type="Proteomes" id="UP000077266"/>
    </source>
</evidence>
<dbReference type="AlphaFoldDB" id="A0A165G078"/>
<dbReference type="Proteomes" id="UP000077266">
    <property type="component" value="Unassembled WGS sequence"/>
</dbReference>
<evidence type="ECO:0000256" key="1">
    <source>
        <dbReference type="SAM" id="MobiDB-lite"/>
    </source>
</evidence>
<name>A0A165G078_EXIGL</name>
<sequence length="191" mass="20810">MVKHSWVLFWPNETAVVKFLGTGPLRDLDGSLSRGSPSLHTSGIAGKNGTHSLDWMTTSSSPRQHQCARSSQRRAQSSPIQCGNLGLPLRNGAYATRSPVTSIHPRSHSQWSPTRRRALASELDAYYSLGSQSYVGSFISTCAALSRRAIACPRKSAGAVCHESMPRLSSVKTIAIPRPLAVPTRRRSLMR</sequence>